<accession>A0A7W7W5U6</accession>
<dbReference type="InterPro" id="IPR037051">
    <property type="entry name" value="4-carb_acid_sugar_kinase_N_sf"/>
</dbReference>
<feature type="domain" description="Four-carbon acid sugar kinase nucleotide binding" evidence="8">
    <location>
        <begin position="229"/>
        <end position="381"/>
    </location>
</feature>
<dbReference type="Gene3D" id="3.40.980.20">
    <property type="entry name" value="Four-carbon acid sugar kinase, nucleotide binding domain"/>
    <property type="match status" value="1"/>
</dbReference>
<comment type="similarity">
    <text evidence="1">Belongs to the four-carbon acid sugar kinase family.</text>
</comment>
<dbReference type="EMBL" id="JACHJT010000002">
    <property type="protein sequence ID" value="MBB4935098.1"/>
    <property type="molecule type" value="Genomic_DNA"/>
</dbReference>
<evidence type="ECO:0000256" key="6">
    <source>
        <dbReference type="ARBA" id="ARBA00023277"/>
    </source>
</evidence>
<name>A0A7W7W5U6_9ACTN</name>
<comment type="caution">
    <text evidence="9">The sequence shown here is derived from an EMBL/GenBank/DDBJ whole genome shotgun (WGS) entry which is preliminary data.</text>
</comment>
<evidence type="ECO:0000256" key="1">
    <source>
        <dbReference type="ARBA" id="ARBA00005715"/>
    </source>
</evidence>
<dbReference type="Proteomes" id="UP000523007">
    <property type="component" value="Unassembled WGS sequence"/>
</dbReference>
<dbReference type="Pfam" id="PF17042">
    <property type="entry name" value="NBD_C"/>
    <property type="match status" value="1"/>
</dbReference>
<dbReference type="RefSeq" id="WP_184584877.1">
    <property type="nucleotide sequence ID" value="NZ_JACHJT010000002.1"/>
</dbReference>
<organism evidence="9 10">
    <name type="scientific">Lipingzhangella halophila</name>
    <dbReference type="NCBI Taxonomy" id="1783352"/>
    <lineage>
        <taxon>Bacteria</taxon>
        <taxon>Bacillati</taxon>
        <taxon>Actinomycetota</taxon>
        <taxon>Actinomycetes</taxon>
        <taxon>Streptosporangiales</taxon>
        <taxon>Nocardiopsidaceae</taxon>
        <taxon>Lipingzhangella</taxon>
    </lineage>
</organism>
<dbReference type="SUPFAM" id="SSF142764">
    <property type="entry name" value="YgbK-like"/>
    <property type="match status" value="1"/>
</dbReference>
<proteinExistence type="inferred from homology"/>
<keyword evidence="2" id="KW-0808">Transferase</keyword>
<dbReference type="InterPro" id="IPR042213">
    <property type="entry name" value="NBD_C_sf"/>
</dbReference>
<keyword evidence="10" id="KW-1185">Reference proteome</keyword>
<evidence type="ECO:0000313" key="9">
    <source>
        <dbReference type="EMBL" id="MBB4935098.1"/>
    </source>
</evidence>
<dbReference type="Pfam" id="PF07005">
    <property type="entry name" value="SBD_N"/>
    <property type="match status" value="1"/>
</dbReference>
<feature type="domain" description="Four-carbon acid sugar kinase N-terminal" evidence="7">
    <location>
        <begin position="5"/>
        <end position="213"/>
    </location>
</feature>
<dbReference type="AlphaFoldDB" id="A0A7W7W5U6"/>
<evidence type="ECO:0000259" key="7">
    <source>
        <dbReference type="Pfam" id="PF07005"/>
    </source>
</evidence>
<evidence type="ECO:0000256" key="5">
    <source>
        <dbReference type="ARBA" id="ARBA00022840"/>
    </source>
</evidence>
<evidence type="ECO:0000256" key="2">
    <source>
        <dbReference type="ARBA" id="ARBA00022679"/>
    </source>
</evidence>
<evidence type="ECO:0000256" key="3">
    <source>
        <dbReference type="ARBA" id="ARBA00022741"/>
    </source>
</evidence>
<gene>
    <name evidence="9" type="ORF">F4561_005992</name>
</gene>
<reference evidence="9 10" key="1">
    <citation type="submission" date="2020-08" db="EMBL/GenBank/DDBJ databases">
        <title>Sequencing the genomes of 1000 actinobacteria strains.</title>
        <authorList>
            <person name="Klenk H.-P."/>
        </authorList>
    </citation>
    <scope>NUCLEOTIDE SEQUENCE [LARGE SCALE GENOMIC DNA]</scope>
    <source>
        <strain evidence="9 10">DSM 102030</strain>
    </source>
</reference>
<sequence>MSADIAVIADDLTGAGDTAAEFLRSGWSTELRLSGSSRTGAEVVALSTDSRALPVDAAARAVAERTAAVRAAGARHLYKKVDSTVRGPLRAEIDAARTAWSSRALMVVCPALPAAGRTVRDGTLLVDGVPVAQTGIGDDPVTPVRESHVPTLLGAAHVRLPGGAPERDAAEIAAAGPVVVVDAETDADLRRLAAAVAHLGPDAVPVGSAGLAGPMAGAWAAHDEPAPALVVVTSLHQATRRQVDALAQHAPDAVLRADPATLMDSHAWSAWCTTAHDRFAEPRDLLVLLAPEERAPGLEPAAVNRRFGTLAADLAETRRVAGFVATGGDGARAVVDALSATGIDLVGEVAAGVPIGTLIGGPAQGRFLVTKAGGFGDTDVLIRAAEAVRQRRQ</sequence>
<keyword evidence="6" id="KW-0119">Carbohydrate metabolism</keyword>
<dbReference type="InterPro" id="IPR031475">
    <property type="entry name" value="NBD_C"/>
</dbReference>
<evidence type="ECO:0000313" key="10">
    <source>
        <dbReference type="Proteomes" id="UP000523007"/>
    </source>
</evidence>
<keyword evidence="4" id="KW-0418">Kinase</keyword>
<evidence type="ECO:0000256" key="4">
    <source>
        <dbReference type="ARBA" id="ARBA00022777"/>
    </source>
</evidence>
<dbReference type="Gene3D" id="3.40.50.10840">
    <property type="entry name" value="Putative sugar-binding, N-terminal domain"/>
    <property type="match status" value="1"/>
</dbReference>
<keyword evidence="3" id="KW-0547">Nucleotide-binding</keyword>
<dbReference type="GO" id="GO:0016301">
    <property type="term" value="F:kinase activity"/>
    <property type="evidence" value="ECO:0007669"/>
    <property type="project" value="UniProtKB-KW"/>
</dbReference>
<evidence type="ECO:0000259" key="8">
    <source>
        <dbReference type="Pfam" id="PF17042"/>
    </source>
</evidence>
<protein>
    <submittedName>
        <fullName evidence="9">Uncharacterized protein YgbK (DUF1537 family)</fullName>
    </submittedName>
</protein>
<dbReference type="InterPro" id="IPR010737">
    <property type="entry name" value="4-carb_acid_sugar_kinase_N"/>
</dbReference>
<keyword evidence="5" id="KW-0067">ATP-binding</keyword>
<dbReference type="GO" id="GO:0005524">
    <property type="term" value="F:ATP binding"/>
    <property type="evidence" value="ECO:0007669"/>
    <property type="project" value="UniProtKB-KW"/>
</dbReference>